<dbReference type="OrthoDB" id="3485856at2759"/>
<gene>
    <name evidence="2" type="ORF">BDZ85DRAFT_267365</name>
</gene>
<dbReference type="Proteomes" id="UP000799538">
    <property type="component" value="Unassembled WGS sequence"/>
</dbReference>
<evidence type="ECO:0000256" key="1">
    <source>
        <dbReference type="SAM" id="MobiDB-lite"/>
    </source>
</evidence>
<reference evidence="3" key="1">
    <citation type="journal article" date="2020" name="Stud. Mycol.">
        <title>101 Dothideomycetes genomes: A test case for predicting lifestyles and emergence of pathogens.</title>
        <authorList>
            <person name="Haridas S."/>
            <person name="Albert R."/>
            <person name="Binder M."/>
            <person name="Bloem J."/>
            <person name="LaButti K."/>
            <person name="Salamov A."/>
            <person name="Andreopoulos B."/>
            <person name="Baker S."/>
            <person name="Barry K."/>
            <person name="Bills G."/>
            <person name="Bluhm B."/>
            <person name="Cannon C."/>
            <person name="Castanera R."/>
            <person name="Culley D."/>
            <person name="Daum C."/>
            <person name="Ezra D."/>
            <person name="Gonzalez J."/>
            <person name="Henrissat B."/>
            <person name="Kuo A."/>
            <person name="Liang C."/>
            <person name="Lipzen A."/>
            <person name="Lutzoni F."/>
            <person name="Magnuson J."/>
            <person name="Mondo S."/>
            <person name="Nolan M."/>
            <person name="Ohm R."/>
            <person name="Pangilinan J."/>
            <person name="Park H.-J."/>
            <person name="Ramirez L."/>
            <person name="Alfaro M."/>
            <person name="Sun H."/>
            <person name="Tritt A."/>
            <person name="Yoshinaga Y."/>
            <person name="Zwiers L.-H."/>
            <person name="Turgeon B."/>
            <person name="Goodwin S."/>
            <person name="Spatafora J."/>
            <person name="Crous P."/>
            <person name="Grigoriev I."/>
        </authorList>
    </citation>
    <scope>NUCLEOTIDE SEQUENCE [LARGE SCALE GENOMIC DNA]</scope>
    <source>
        <strain evidence="3">CECT 20119</strain>
    </source>
</reference>
<organism evidence="2 3">
    <name type="scientific">Elsinoe ampelina</name>
    <dbReference type="NCBI Taxonomy" id="302913"/>
    <lineage>
        <taxon>Eukaryota</taxon>
        <taxon>Fungi</taxon>
        <taxon>Dikarya</taxon>
        <taxon>Ascomycota</taxon>
        <taxon>Pezizomycotina</taxon>
        <taxon>Dothideomycetes</taxon>
        <taxon>Dothideomycetidae</taxon>
        <taxon>Myriangiales</taxon>
        <taxon>Elsinoaceae</taxon>
        <taxon>Elsinoe</taxon>
    </lineage>
</organism>
<feature type="compositionally biased region" description="Basic residues" evidence="1">
    <location>
        <begin position="376"/>
        <end position="385"/>
    </location>
</feature>
<evidence type="ECO:0000313" key="2">
    <source>
        <dbReference type="EMBL" id="KAF2220216.1"/>
    </source>
</evidence>
<accession>A0A6A6G3A8</accession>
<protein>
    <submittedName>
        <fullName evidence="2">Uncharacterized protein</fullName>
    </submittedName>
</protein>
<dbReference type="AlphaFoldDB" id="A0A6A6G3A8"/>
<name>A0A6A6G3A8_9PEZI</name>
<feature type="region of interest" description="Disordered" evidence="1">
    <location>
        <begin position="1"/>
        <end position="27"/>
    </location>
</feature>
<proteinExistence type="predicted"/>
<feature type="region of interest" description="Disordered" evidence="1">
    <location>
        <begin position="341"/>
        <end position="385"/>
    </location>
</feature>
<feature type="compositionally biased region" description="Polar residues" evidence="1">
    <location>
        <begin position="12"/>
        <end position="27"/>
    </location>
</feature>
<keyword evidence="3" id="KW-1185">Reference proteome</keyword>
<dbReference type="EMBL" id="ML992513">
    <property type="protein sequence ID" value="KAF2220216.1"/>
    <property type="molecule type" value="Genomic_DNA"/>
</dbReference>
<sequence>MIPPPSEITPPVSRNSSPLTPPGSNEKSAAQIHSAIACIKTIKRGILEELSTSPNHSFSLSPAQFNHLLQIAKQDQDLIGYIEDKLRYDYDPVRQRLTLRMPSSPHDSLARRLGYLIYDQLKDVAAGDDKASEFARNVHLVGSADITYEISGARKITQPDESFKHDEMAFPGVILEMAFSQTLKDLRRKAKDHIYDSDGNIRAVVGLKLPYGVDASQKIATLHVWRPEVSATGPTGQLEFHTSETAAIEFHYATDSGDLDSNQQTLSGTPSGQQSQADLILRLSEFASESFAADKLSDKDRDIVIPHQEILQAIRWVLQDGQGNDHAGYRDILDVGIAKRKRTETPDDDDDDAAVETGSSEHTGDDPDYEPPQGRTYRRRLNPSV</sequence>
<evidence type="ECO:0000313" key="3">
    <source>
        <dbReference type="Proteomes" id="UP000799538"/>
    </source>
</evidence>